<feature type="compositionally biased region" description="Acidic residues" evidence="1">
    <location>
        <begin position="97"/>
        <end position="107"/>
    </location>
</feature>
<evidence type="ECO:0000313" key="3">
    <source>
        <dbReference type="Proteomes" id="UP000221630"/>
    </source>
</evidence>
<gene>
    <name evidence="2" type="ORF">SEA_CORREA_47</name>
</gene>
<keyword evidence="3" id="KW-1185">Reference proteome</keyword>
<feature type="region of interest" description="Disordered" evidence="1">
    <location>
        <begin position="85"/>
        <end position="107"/>
    </location>
</feature>
<dbReference type="Proteomes" id="UP000221630">
    <property type="component" value="Segment"/>
</dbReference>
<accession>A0A222Z6I3</accession>
<protein>
    <submittedName>
        <fullName evidence="2">Uncharacterized protein</fullName>
    </submittedName>
</protein>
<proteinExistence type="predicted"/>
<sequence>MKGNIMKYEIAKMIVTGLVSTSTGMVVGNAVKATLPVGANLIKKIGFGIGAVVVGEMVGHKASEYVSDQMDDVTKAWKTMKDMGQTMRTEMNKEEETSTEEGEKTEE</sequence>
<name>A0A222Z6I3_9CAUD</name>
<reference evidence="2 3" key="1">
    <citation type="submission" date="2017-06" db="EMBL/GenBank/DDBJ databases">
        <authorList>
            <person name="Correa A."/>
            <person name="Dunbar D."/>
            <person name="Schaff J.E."/>
            <person name="Dashiell C.L."/>
            <person name="Macialek J.A."/>
            <person name="Klyczek K."/>
            <person name="Bradley K.W."/>
            <person name="Asai D.J."/>
            <person name="Bowman C.A."/>
            <person name="Russell D.A."/>
            <person name="Pope W.H."/>
            <person name="Jacobs-Sera D."/>
            <person name="Hendrix R.W."/>
            <person name="Hatfull G.F."/>
        </authorList>
    </citation>
    <scope>NUCLEOTIDE SEQUENCE [LARGE SCALE GENOMIC DNA]</scope>
</reference>
<evidence type="ECO:0000256" key="1">
    <source>
        <dbReference type="SAM" id="MobiDB-lite"/>
    </source>
</evidence>
<organism evidence="2 3">
    <name type="scientific">Arthrobacter phage Correa</name>
    <dbReference type="NCBI Taxonomy" id="2024275"/>
    <lineage>
        <taxon>Viruses</taxon>
        <taxon>Duplodnaviria</taxon>
        <taxon>Heunggongvirae</taxon>
        <taxon>Uroviricota</taxon>
        <taxon>Caudoviricetes</taxon>
        <taxon>Mudcatvirus</taxon>
        <taxon>Mudcatvirus correa</taxon>
    </lineage>
</organism>
<dbReference type="EMBL" id="MF189171">
    <property type="protein sequence ID" value="ASR80108.1"/>
    <property type="molecule type" value="Genomic_DNA"/>
</dbReference>
<evidence type="ECO:0000313" key="2">
    <source>
        <dbReference type="EMBL" id="ASR80108.1"/>
    </source>
</evidence>